<keyword evidence="5 9" id="KW-0863">Zinc-finger</keyword>
<feature type="domain" description="RING-type" evidence="11">
    <location>
        <begin position="54"/>
        <end position="97"/>
    </location>
</feature>
<evidence type="ECO:0000256" key="8">
    <source>
        <dbReference type="ARBA" id="ARBA00023163"/>
    </source>
</evidence>
<protein>
    <recommendedName>
        <fullName evidence="2">RING-type E3 ubiquitin transferase</fullName>
        <ecNumber evidence="2">2.3.2.27</ecNumber>
    </recommendedName>
</protein>
<dbReference type="PANTHER" id="PTHR46077:SF1">
    <property type="entry name" value="TOP1 BINDING ARGININE_SERINE RICH PROTEIN, E3 UBIQUITIN LIGASE"/>
    <property type="match status" value="1"/>
</dbReference>
<keyword evidence="3" id="KW-0808">Transferase</keyword>
<evidence type="ECO:0000256" key="4">
    <source>
        <dbReference type="ARBA" id="ARBA00022723"/>
    </source>
</evidence>
<evidence type="ECO:0000256" key="3">
    <source>
        <dbReference type="ARBA" id="ARBA00022679"/>
    </source>
</evidence>
<comment type="catalytic activity">
    <reaction evidence="1">
        <text>S-ubiquitinyl-[E2 ubiquitin-conjugating enzyme]-L-cysteine + [acceptor protein]-L-lysine = [E2 ubiquitin-conjugating enzyme]-L-cysteine + N(6)-ubiquitinyl-[acceptor protein]-L-lysine.</text>
        <dbReference type="EC" id="2.3.2.27"/>
    </reaction>
</comment>
<evidence type="ECO:0000256" key="10">
    <source>
        <dbReference type="SAM" id="MobiDB-lite"/>
    </source>
</evidence>
<name>A0AAW1NQF0_9CHLO</name>
<dbReference type="PANTHER" id="PTHR46077">
    <property type="entry name" value="E3 UBIQUITIN-PROTEIN LIGASE TOPORS"/>
    <property type="match status" value="1"/>
</dbReference>
<sequence length="223" mass="24714">MADHEWLPALQVWTRQKQQCFDPIKLRNPALSRQLQLPKGTVVTSLQDAAQPSCPICMSALDQDGRRKALVVSCLHEFCTTCLDLWAERSRACPLCKGHMQGYLHIYAEGLRALPPGNASGVARSVPHPQRLEEWIDRELAAILGTADVALVRMHVLGLLAADRQASTQRHQFQRLPGSMGDFNREQGLGQECPPRRRCSPSFMTAQRRSGMSSGHSATPPSL</sequence>
<keyword evidence="4" id="KW-0479">Metal-binding</keyword>
<feature type="region of interest" description="Disordered" evidence="10">
    <location>
        <begin position="204"/>
        <end position="223"/>
    </location>
</feature>
<reference evidence="12 13" key="1">
    <citation type="journal article" date="2024" name="Nat. Commun.">
        <title>Phylogenomics reveals the evolutionary origins of lichenization in chlorophyte algae.</title>
        <authorList>
            <person name="Puginier C."/>
            <person name="Libourel C."/>
            <person name="Otte J."/>
            <person name="Skaloud P."/>
            <person name="Haon M."/>
            <person name="Grisel S."/>
            <person name="Petersen M."/>
            <person name="Berrin J.G."/>
            <person name="Delaux P.M."/>
            <person name="Dal Grande F."/>
            <person name="Keller J."/>
        </authorList>
    </citation>
    <scope>NUCLEOTIDE SEQUENCE [LARGE SCALE GENOMIC DNA]</scope>
    <source>
        <strain evidence="12 13">SAG 2036</strain>
    </source>
</reference>
<dbReference type="GO" id="GO:0000209">
    <property type="term" value="P:protein polyubiquitination"/>
    <property type="evidence" value="ECO:0007669"/>
    <property type="project" value="TreeGrafter"/>
</dbReference>
<evidence type="ECO:0000256" key="9">
    <source>
        <dbReference type="PROSITE-ProRule" id="PRU00175"/>
    </source>
</evidence>
<dbReference type="SMART" id="SM00184">
    <property type="entry name" value="RING"/>
    <property type="match status" value="1"/>
</dbReference>
<dbReference type="EC" id="2.3.2.27" evidence="2"/>
<dbReference type="Gene3D" id="3.30.40.10">
    <property type="entry name" value="Zinc/RING finger domain, C3HC4 (zinc finger)"/>
    <property type="match status" value="1"/>
</dbReference>
<dbReference type="GO" id="GO:0061630">
    <property type="term" value="F:ubiquitin protein ligase activity"/>
    <property type="evidence" value="ECO:0007669"/>
    <property type="project" value="UniProtKB-EC"/>
</dbReference>
<evidence type="ECO:0000256" key="7">
    <source>
        <dbReference type="ARBA" id="ARBA00023015"/>
    </source>
</evidence>
<dbReference type="PROSITE" id="PS00518">
    <property type="entry name" value="ZF_RING_1"/>
    <property type="match status" value="1"/>
</dbReference>
<keyword evidence="8" id="KW-0804">Transcription</keyword>
<evidence type="ECO:0000256" key="2">
    <source>
        <dbReference type="ARBA" id="ARBA00012483"/>
    </source>
</evidence>
<accession>A0AAW1NQF0</accession>
<keyword evidence="6" id="KW-0862">Zinc</keyword>
<dbReference type="PROSITE" id="PS50089">
    <property type="entry name" value="ZF_RING_2"/>
    <property type="match status" value="1"/>
</dbReference>
<evidence type="ECO:0000256" key="1">
    <source>
        <dbReference type="ARBA" id="ARBA00000900"/>
    </source>
</evidence>
<dbReference type="Pfam" id="PF13639">
    <property type="entry name" value="zf-RING_2"/>
    <property type="match status" value="1"/>
</dbReference>
<keyword evidence="13" id="KW-1185">Reference proteome</keyword>
<evidence type="ECO:0000313" key="12">
    <source>
        <dbReference type="EMBL" id="KAK9790734.1"/>
    </source>
</evidence>
<proteinExistence type="predicted"/>
<evidence type="ECO:0000259" key="11">
    <source>
        <dbReference type="PROSITE" id="PS50089"/>
    </source>
</evidence>
<keyword evidence="7" id="KW-0805">Transcription regulation</keyword>
<evidence type="ECO:0000313" key="13">
    <source>
        <dbReference type="Proteomes" id="UP001465755"/>
    </source>
</evidence>
<dbReference type="InterPro" id="IPR001841">
    <property type="entry name" value="Znf_RING"/>
</dbReference>
<dbReference type="InterPro" id="IPR017907">
    <property type="entry name" value="Znf_RING_CS"/>
</dbReference>
<dbReference type="AlphaFoldDB" id="A0AAW1NQF0"/>
<dbReference type="SUPFAM" id="SSF57850">
    <property type="entry name" value="RING/U-box"/>
    <property type="match status" value="1"/>
</dbReference>
<dbReference type="Proteomes" id="UP001465755">
    <property type="component" value="Unassembled WGS sequence"/>
</dbReference>
<dbReference type="EMBL" id="JALJOQ010000188">
    <property type="protein sequence ID" value="KAK9790734.1"/>
    <property type="molecule type" value="Genomic_DNA"/>
</dbReference>
<dbReference type="InterPro" id="IPR013083">
    <property type="entry name" value="Znf_RING/FYVE/PHD"/>
</dbReference>
<dbReference type="GO" id="GO:0006513">
    <property type="term" value="P:protein monoubiquitination"/>
    <property type="evidence" value="ECO:0007669"/>
    <property type="project" value="TreeGrafter"/>
</dbReference>
<organism evidence="12 13">
    <name type="scientific">Symbiochloris irregularis</name>
    <dbReference type="NCBI Taxonomy" id="706552"/>
    <lineage>
        <taxon>Eukaryota</taxon>
        <taxon>Viridiplantae</taxon>
        <taxon>Chlorophyta</taxon>
        <taxon>core chlorophytes</taxon>
        <taxon>Trebouxiophyceae</taxon>
        <taxon>Trebouxiales</taxon>
        <taxon>Trebouxiaceae</taxon>
        <taxon>Symbiochloris</taxon>
    </lineage>
</organism>
<evidence type="ECO:0000256" key="6">
    <source>
        <dbReference type="ARBA" id="ARBA00022833"/>
    </source>
</evidence>
<dbReference type="GO" id="GO:0008270">
    <property type="term" value="F:zinc ion binding"/>
    <property type="evidence" value="ECO:0007669"/>
    <property type="project" value="UniProtKB-KW"/>
</dbReference>
<comment type="caution">
    <text evidence="12">The sequence shown here is derived from an EMBL/GenBank/DDBJ whole genome shotgun (WGS) entry which is preliminary data.</text>
</comment>
<evidence type="ECO:0000256" key="5">
    <source>
        <dbReference type="ARBA" id="ARBA00022771"/>
    </source>
</evidence>
<gene>
    <name evidence="12" type="ORF">WJX73_002755</name>
</gene>
<feature type="region of interest" description="Disordered" evidence="10">
    <location>
        <begin position="176"/>
        <end position="198"/>
    </location>
</feature>